<dbReference type="Pfam" id="PF03382">
    <property type="entry name" value="DUF285"/>
    <property type="match status" value="3"/>
</dbReference>
<evidence type="ECO:0000256" key="8">
    <source>
        <dbReference type="ARBA" id="ARBA00023157"/>
    </source>
</evidence>
<dbReference type="NCBIfam" id="TIGR04183">
    <property type="entry name" value="Por_Secre_tail"/>
    <property type="match status" value="1"/>
</dbReference>
<dbReference type="Gene3D" id="2.60.40.10">
    <property type="entry name" value="Immunoglobulins"/>
    <property type="match status" value="4"/>
</dbReference>
<dbReference type="SMART" id="SM00560">
    <property type="entry name" value="LamGL"/>
    <property type="match status" value="1"/>
</dbReference>
<evidence type="ECO:0000259" key="11">
    <source>
        <dbReference type="PROSITE" id="PS50835"/>
    </source>
</evidence>
<evidence type="ECO:0000256" key="6">
    <source>
        <dbReference type="ARBA" id="ARBA00022737"/>
    </source>
</evidence>
<dbReference type="Pfam" id="PF18962">
    <property type="entry name" value="Por_Secre_tail"/>
    <property type="match status" value="1"/>
</dbReference>
<dbReference type="InterPro" id="IPR003410">
    <property type="entry name" value="HYR_dom"/>
</dbReference>
<dbReference type="OrthoDB" id="1525027at2"/>
<comment type="subcellular location">
    <subcellularLocation>
        <location evidence="1">Cell projection</location>
        <location evidence="1">Cilium</location>
    </subcellularLocation>
    <subcellularLocation>
        <location evidence="2">Cytoplasm</location>
    </subcellularLocation>
</comment>
<keyword evidence="7" id="KW-0969">Cilium</keyword>
<keyword evidence="9" id="KW-0966">Cell projection</keyword>
<dbReference type="InterPro" id="IPR053879">
    <property type="entry name" value="HYDIN_VesB_CFA65-like_Ig"/>
</dbReference>
<dbReference type="NCBIfam" id="TIGR02167">
    <property type="entry name" value="Liste_lipo_26"/>
    <property type="match status" value="3"/>
</dbReference>
<keyword evidence="4" id="KW-0433">Leucine-rich repeat</keyword>
<dbReference type="SMART" id="SM00369">
    <property type="entry name" value="LRR_TYP"/>
    <property type="match status" value="5"/>
</dbReference>
<evidence type="ECO:0000256" key="2">
    <source>
        <dbReference type="ARBA" id="ARBA00004496"/>
    </source>
</evidence>
<dbReference type="Pfam" id="PF23598">
    <property type="entry name" value="LRR_14"/>
    <property type="match status" value="1"/>
</dbReference>
<gene>
    <name evidence="12" type="ordered locus">Fleli_3552</name>
</gene>
<dbReference type="InterPro" id="IPR032675">
    <property type="entry name" value="LRR_dom_sf"/>
</dbReference>
<dbReference type="SUPFAM" id="SSF51126">
    <property type="entry name" value="Pectin lyase-like"/>
    <property type="match status" value="1"/>
</dbReference>
<dbReference type="PROSITE" id="PS50825">
    <property type="entry name" value="HYR"/>
    <property type="match status" value="1"/>
</dbReference>
<dbReference type="FunFam" id="3.80.10.10:FF:000383">
    <property type="entry name" value="Leucine-rich repeat receptor protein kinase EMS1"/>
    <property type="match status" value="1"/>
</dbReference>
<dbReference type="SMART" id="SM00409">
    <property type="entry name" value="IG"/>
    <property type="match status" value="2"/>
</dbReference>
<dbReference type="KEGG" id="fli:Fleli_3552"/>
<keyword evidence="8" id="KW-1015">Disulfide bond</keyword>
<dbReference type="GO" id="GO:0005737">
    <property type="term" value="C:cytoplasm"/>
    <property type="evidence" value="ECO:0007669"/>
    <property type="project" value="UniProtKB-SubCell"/>
</dbReference>
<feature type="domain" description="Ig-like" evidence="11">
    <location>
        <begin position="2503"/>
        <end position="2577"/>
    </location>
</feature>
<dbReference type="SUPFAM" id="SSF49899">
    <property type="entry name" value="Concanavalin A-like lectins/glucanases"/>
    <property type="match status" value="1"/>
</dbReference>
<dbReference type="Gene3D" id="3.80.10.10">
    <property type="entry name" value="Ribonuclease Inhibitor"/>
    <property type="match status" value="3"/>
</dbReference>
<keyword evidence="13" id="KW-1185">Reference proteome</keyword>
<dbReference type="Proteomes" id="UP000006054">
    <property type="component" value="Chromosome"/>
</dbReference>
<name>I4API6_BERLS</name>
<dbReference type="InterPro" id="IPR005046">
    <property type="entry name" value="DUF285"/>
</dbReference>
<evidence type="ECO:0000256" key="9">
    <source>
        <dbReference type="ARBA" id="ARBA00023273"/>
    </source>
</evidence>
<evidence type="ECO:0000256" key="1">
    <source>
        <dbReference type="ARBA" id="ARBA00004138"/>
    </source>
</evidence>
<dbReference type="SUPFAM" id="SSF52058">
    <property type="entry name" value="L domain-like"/>
    <property type="match status" value="1"/>
</dbReference>
<dbReference type="InterPro" id="IPR053038">
    <property type="entry name" value="RLP_Defense"/>
</dbReference>
<dbReference type="GO" id="GO:0005975">
    <property type="term" value="P:carbohydrate metabolic process"/>
    <property type="evidence" value="ECO:0007669"/>
    <property type="project" value="UniProtKB-ARBA"/>
</dbReference>
<protein>
    <submittedName>
        <fullName evidence="12">Surface protein 26-residue repeat-containing protein</fullName>
    </submittedName>
</protein>
<keyword evidence="5" id="KW-0732">Signal</keyword>
<evidence type="ECO:0000256" key="5">
    <source>
        <dbReference type="ARBA" id="ARBA00022729"/>
    </source>
</evidence>
<dbReference type="InterPro" id="IPR001611">
    <property type="entry name" value="Leu-rich_rpt"/>
</dbReference>
<feature type="domain" description="Ig-like" evidence="11">
    <location>
        <begin position="2853"/>
        <end position="2932"/>
    </location>
</feature>
<dbReference type="PROSITE" id="PS50835">
    <property type="entry name" value="IG_LIKE"/>
    <property type="match status" value="2"/>
</dbReference>
<dbReference type="PROSITE" id="PS51450">
    <property type="entry name" value="LRR"/>
    <property type="match status" value="2"/>
</dbReference>
<dbReference type="PATRIC" id="fig|880071.3.peg.3559"/>
<dbReference type="eggNOG" id="COG4886">
    <property type="taxonomic scope" value="Bacteria"/>
</dbReference>
<dbReference type="InterPro" id="IPR007110">
    <property type="entry name" value="Ig-like_dom"/>
</dbReference>
<dbReference type="InterPro" id="IPR026444">
    <property type="entry name" value="Secre_tail"/>
</dbReference>
<dbReference type="InterPro" id="IPR003599">
    <property type="entry name" value="Ig_sub"/>
</dbReference>
<dbReference type="SUPFAM" id="SSF48726">
    <property type="entry name" value="Immunoglobulin"/>
    <property type="match status" value="2"/>
</dbReference>
<dbReference type="InterPro" id="IPR011889">
    <property type="entry name" value="Liste_lipo_26"/>
</dbReference>
<dbReference type="CDD" id="cd00096">
    <property type="entry name" value="Ig"/>
    <property type="match status" value="1"/>
</dbReference>
<dbReference type="InterPro" id="IPR013320">
    <property type="entry name" value="ConA-like_dom_sf"/>
</dbReference>
<dbReference type="InterPro" id="IPR036179">
    <property type="entry name" value="Ig-like_dom_sf"/>
</dbReference>
<dbReference type="Pfam" id="PF13385">
    <property type="entry name" value="Laminin_G_3"/>
    <property type="match status" value="1"/>
</dbReference>
<sequence length="3188" mass="343990" precursor="true">MKNIFTVFRSTVFIFLLLLTNNLLGQITITDGNWNDPATWGGSVPVMGTNITISHNITLDGDVTVGNLTVNSGASLQLSSYNMTVDGITTNDGTIDDDDDGGTNTFHEIINNGAFTTTGTTGNREYRFNGDITNNATFTLTGGNSQCQFNNAGITILNNEPLNGNMRFATNATTGTCDINENVIIGAGSSTGNVILSGGVAIALGKTLTNDYTNGELWMATLSGAGSLENNQTIDYQSSTAPSIITLNNNINSTFRYGAGGTVRGETYHNVIFSGSGTTTSTLEENITVNGDLTIGANRTLDANNYNIEIQGNWINSGDFTAGTSTEVIFNGASVEQTLEGATTFYNLTINKPFENVKLLTSTNVIVTNVLKLNSGKVIIEDNDLTCNSTTLASNSSYVVTNGTGGLISTSDNAFPVGSLSEYQQVELSNVASNAKVRFDNTTTISGGGVGSWFVDNGSINTQVVFLNAQGGMLDANSKVYHNNGAIWDELDTQYSSMIPAYNTTNDFIFTSGEEEFAIFTAPTSSFITTWVTTDTEITIPTTGTGYNYNIIWTNLTNIGVGNGSTTGQTGSYTITGLANGDTYEVAITGDFPRIYFNNGGDKGKIQTIEQWGGIAWASMEKAFYGCENLTYNATDIPNLSVVISLREMFASCINFDGNNTIDNWIVSNVQDFSRLFQNARAFNQILNSWDVSTGTNFGRMFQNASDFDQPLSNWIFSTNILDNINMQAMFSGATDFNQSLNSWNVDRVTNMYQMFLGTTLFNGDISSWQVGNVTTMSSMFQNAASFNQDLDTWDVSATTNMYRMFFGATLFNGDISNWQVGNVTNMQRMFEATSFNRDIGAWDMRQVSTLNQMFSGSPFNQNLNAWVFNSATDFNRMFENATSFNNGEPSGSSTNPLTWTFNVLPINFSQMFVGASSFNQDLGSWDISNVTDMSQMLNNTGIDQSTYDAILTSWAAQTLNPNITLGANGLTYCAFAAHNSLTSAPNNWTITGDAIDVSCLPTQPLGNRGMYFDGTAATSEYVDLGTGLNSEFSANFTIMGWIKRKRAGIGEDNLLSNRNTGNNQGMSLAVQDDDINFTFANIAVATVPGVITESNKWYHLAATYDGANMRVYLNGVLQVTESNNTFPVSSSSTLKIGYSDYFDIHMNGQIDEVKIFSEALNAGQIQTTMTSINTAETDLVGYWNFEIGTGPEVIDQLGNNNGILMNSPLWTLRVKNTNDSGIESLRDVIEDANALAGKNYVDFSIENVGIHVIDITSTALPGITESILIDGTSQFGYSSYDPQIQITTVIPSSGILYLSQGLRSEIYGLEISYTGSASGVDGIYIGNTTSVNEFIIGAIDKGNVINGASRNGIFIAGASDGLIQGNRIGTNTDGTVAIPNGDTGIYLNTNSNNILIGGTLAGEENLISGNGLNGISINGSTGNQIIGNLIGTDASRTTDIGNTSFGIIIEGTPSMGTATIVENVIAYNTNAIQIYSIDKNLITQNSIYNNVSGIVLTGTPAGNIDKEAPVIDIAIPTTVSGTCDCAVGETIELFRDNTTPLPNKQGEEYLGYSIITTANTWSMTSPFNETLVAGDFLTATVIDANGNTSPFSVAKEILSTQEIEIRNEAYLASNEIVSGAVASGYTVYGTQAVCSGNTQKHFRIYNLGSIDLTIDSIFFSGIGANDFSLLTIPTYPFIIPSGDYYSFSIAFAPLVSGNRTATINIINDDSDESIYTFDLEGTGDIAPEINLLGNAISIIDGDTIPDITDDTDFGDVVINKTITYTIDNTAGTADLTISSIVSSGINASDFVISSIPTLVTIGGSATFEVIFTPSAIGTRNATITVNSNDCDELAYDFAVKGTRIAISEINLQGNGNDIVSGSTGTSTTNDTDFGDAIDCDGSTVLKTFTIQNIGTAVLNIIGGTIGGINAADFILGTLPTTVAVGGSETFTIIFDPSATGNRTATVNIENDDSDENPYTFAISGNGIADNIIPVADLASLLDVTAECEVTSLVAPTATDNCAGTITGTTTTTFPITTQGTTVVTWTFDDGNGNTSSQTQDVIIDDTTNPVIPVLADINEECSSTPTAPITTDNCAGTVTGTTTTTFPIITQGTTIVTWTFDDGNGNLATADQNVIIDDTQIPTLDYPLQTNVTLAPNQGCAFQNLSTHSDYIVDGTASDNCGIDVNGYEYNLTGATITATPVSTLLNQIFNQGVTTVIWRAKDVNGNFSVTSSFTVTVIDSQAPTLIPLQNIERNTDATNCYYTNQTTNLIQRIPNGRANDNCGIASYSYLLSGATLADVSSLEGLRFNKGISTVTWTATDVNGNQSAPTQFTVTVTDAQNPTIQAPQNITRTTNLYGCTSTRDSLNIGSPIVSDNCLFRTFNDAPTEFPIGETIVTWTAIDSAGNTSTAEQIITIEEQYYVAPSDSLILVQIYNEMGGDFWNNRWNLNTPVSTWNGISVRCGAVASINLSNNNLTGTLPSSILNLSRRTEADFLLNIGGNRLNFESAEDFVGAISRFTYSPQSKIYTLSNERIRQTESITFSSQTQGNFNNYQWYKDQTPINGATDWNYTITSAVPSDAGIYVCEITNTVATQLTLERNPITLEVEGFVNPTDSLALVEIFIETDGENWLDSWDLTQPVATWEGVTLSGDKITELDLSSRNLIGTLPNVFDDDFFSELRYLSFFDNELEGQIPISIGGITTLTYLDLDKNNFDGAVPASFGNLVNLQSLWLSRNNLTIIPNEIGNMTNLKSLYLNDNKFTQLPETIGSLTELLVLNVSDNELLILPNSITNLRKLIELYANRNYITAIPTDVQNLIALNVFEINTNNIDDLPTGFLQLGSLSKFRIAENELEFDDLLPYVNQNYSVFDYAPQAPINEEEDILAILNSSISFIVQTQGSGNSYQWFRDGTSIATTQTININRVNNNDVGIYTGQVTNPNLPDLTLQRRSITLNVECQAGLNFEIKQPIQTIFCENQPFGLKLEIDDQFVDASQVRWRKDGIILAFASEKTYTVTNEGTYTAEILTTNGCTALSNLVEITVLPQPEISIALTNEQILTSTLNSQEDITYQWLKEGVPIENAFERTYTPTETGEYSLLVLTASGCSSVSETIIFTQTITGIEEPEELRNLAIFPNPNTGNFFIDFGTNMPNGEPTFILIDAIGRKIILKTERISSTRYKVKATNLIGGMYYIQIQTKDGLAFRKFIIEE</sequence>
<dbReference type="Pfam" id="PF00560">
    <property type="entry name" value="LRR_1"/>
    <property type="match status" value="3"/>
</dbReference>
<dbReference type="NCBIfam" id="NF012200">
    <property type="entry name" value="choice_anch_D"/>
    <property type="match status" value="3"/>
</dbReference>
<dbReference type="Gene3D" id="2.60.120.200">
    <property type="match status" value="1"/>
</dbReference>
<dbReference type="RefSeq" id="WP_014799296.1">
    <property type="nucleotide sequence ID" value="NC_018018.1"/>
</dbReference>
<evidence type="ECO:0000256" key="7">
    <source>
        <dbReference type="ARBA" id="ARBA00023069"/>
    </source>
</evidence>
<keyword evidence="6" id="KW-0677">Repeat</keyword>
<dbReference type="PANTHER" id="PTHR48064">
    <property type="entry name" value="OS01G0750400 PROTEIN"/>
    <property type="match status" value="1"/>
</dbReference>
<dbReference type="InterPro" id="IPR055414">
    <property type="entry name" value="LRR_R13L4/SHOC2-like"/>
</dbReference>
<feature type="domain" description="HYR" evidence="10">
    <location>
        <begin position="2220"/>
        <end position="2319"/>
    </location>
</feature>
<dbReference type="SMART" id="SM00710">
    <property type="entry name" value="PbH1"/>
    <property type="match status" value="8"/>
</dbReference>
<evidence type="ECO:0000256" key="3">
    <source>
        <dbReference type="ARBA" id="ARBA00022490"/>
    </source>
</evidence>
<evidence type="ECO:0000256" key="4">
    <source>
        <dbReference type="ARBA" id="ARBA00022614"/>
    </source>
</evidence>
<dbReference type="HOGENOM" id="CLU_225514_0_0_10"/>
<dbReference type="PANTHER" id="PTHR48064:SF6">
    <property type="entry name" value="RECEPTOR-LIKE PROTEIN KINASE 2"/>
    <property type="match status" value="1"/>
</dbReference>
<dbReference type="InterPro" id="IPR006558">
    <property type="entry name" value="LamG-like"/>
</dbReference>
<proteinExistence type="predicted"/>
<evidence type="ECO:0000313" key="13">
    <source>
        <dbReference type="Proteomes" id="UP000006054"/>
    </source>
</evidence>
<evidence type="ECO:0000259" key="10">
    <source>
        <dbReference type="PROSITE" id="PS50825"/>
    </source>
</evidence>
<accession>I4API6</accession>
<dbReference type="InterPro" id="IPR011050">
    <property type="entry name" value="Pectin_lyase_fold/virulence"/>
</dbReference>
<dbReference type="eggNOG" id="COG3420">
    <property type="taxonomic scope" value="Bacteria"/>
</dbReference>
<evidence type="ECO:0000313" key="12">
    <source>
        <dbReference type="EMBL" id="AFM05871.1"/>
    </source>
</evidence>
<organism evidence="12 13">
    <name type="scientific">Bernardetia litoralis (strain ATCC 23117 / DSM 6794 / NBRC 15988 / NCIMB 1366 / Fx l1 / Sio-4)</name>
    <name type="common">Flexibacter litoralis</name>
    <dbReference type="NCBI Taxonomy" id="880071"/>
    <lineage>
        <taxon>Bacteria</taxon>
        <taxon>Pseudomonadati</taxon>
        <taxon>Bacteroidota</taxon>
        <taxon>Cytophagia</taxon>
        <taxon>Cytophagales</taxon>
        <taxon>Bernardetiaceae</taxon>
        <taxon>Bernardetia</taxon>
    </lineage>
</organism>
<dbReference type="InterPro" id="IPR013783">
    <property type="entry name" value="Ig-like_fold"/>
</dbReference>
<dbReference type="EMBL" id="CP003345">
    <property type="protein sequence ID" value="AFM05871.1"/>
    <property type="molecule type" value="Genomic_DNA"/>
</dbReference>
<dbReference type="InterPro" id="IPR006626">
    <property type="entry name" value="PbH1"/>
</dbReference>
<dbReference type="InterPro" id="IPR003591">
    <property type="entry name" value="Leu-rich_rpt_typical-subtyp"/>
</dbReference>
<reference evidence="13" key="1">
    <citation type="submission" date="2012-06" db="EMBL/GenBank/DDBJ databases">
        <title>The complete genome of Flexibacter litoralis DSM 6794.</title>
        <authorList>
            <person name="Lucas S."/>
            <person name="Copeland A."/>
            <person name="Lapidus A."/>
            <person name="Glavina del Rio T."/>
            <person name="Dalin E."/>
            <person name="Tice H."/>
            <person name="Bruce D."/>
            <person name="Goodwin L."/>
            <person name="Pitluck S."/>
            <person name="Peters L."/>
            <person name="Ovchinnikova G."/>
            <person name="Lu M."/>
            <person name="Kyrpides N."/>
            <person name="Mavromatis K."/>
            <person name="Ivanova N."/>
            <person name="Brettin T."/>
            <person name="Detter J.C."/>
            <person name="Han C."/>
            <person name="Larimer F."/>
            <person name="Land M."/>
            <person name="Hauser L."/>
            <person name="Markowitz V."/>
            <person name="Cheng J.-F."/>
            <person name="Hugenholtz P."/>
            <person name="Woyke T."/>
            <person name="Wu D."/>
            <person name="Spring S."/>
            <person name="Lang E."/>
            <person name="Kopitz M."/>
            <person name="Brambilla E."/>
            <person name="Klenk H.-P."/>
            <person name="Eisen J.A."/>
        </authorList>
    </citation>
    <scope>NUCLEOTIDE SEQUENCE [LARGE SCALE GENOMIC DNA]</scope>
    <source>
        <strain evidence="13">ATCC 23117 / DSM 6794 / NBRC 15988 / NCIMB 1366 / Sio-4</strain>
    </source>
</reference>
<keyword evidence="3" id="KW-0963">Cytoplasm</keyword>
<dbReference type="Pfam" id="PF22544">
    <property type="entry name" value="HYDIN_VesB_CFA65-like_Ig"/>
    <property type="match status" value="1"/>
</dbReference>
<dbReference type="GO" id="GO:0004553">
    <property type="term" value="F:hydrolase activity, hydrolyzing O-glycosyl compounds"/>
    <property type="evidence" value="ECO:0007669"/>
    <property type="project" value="UniProtKB-ARBA"/>
</dbReference>